<reference evidence="3 4" key="1">
    <citation type="submission" date="2019-04" db="EMBL/GenBank/DDBJ databases">
        <title>Draft genome sequences for three unisolated Alnus-infective Frankia Sp+ strains, AgTrS, AiOr and AvVan, the first sequenced Frankia strains able to sporulate in-planta.</title>
        <authorList>
            <person name="Bethencourt L."/>
            <person name="Vautrin F."/>
            <person name="Taib N."/>
            <person name="Dubost A."/>
            <person name="Castro-Garcia L."/>
            <person name="Imbaud O."/>
            <person name="Abrouk D."/>
            <person name="Fournier P."/>
            <person name="Briolay J."/>
            <person name="Nguyen A."/>
            <person name="Normand P."/>
            <person name="Fernandez M.P."/>
            <person name="Brochier-Armanet C."/>
            <person name="Herrera-Belaroussi A."/>
        </authorList>
    </citation>
    <scope>NUCLEOTIDE SEQUENCE [LARGE SCALE GENOMIC DNA]</scope>
    <source>
        <strain evidence="3 4">AvVan</strain>
    </source>
</reference>
<comment type="caution">
    <text evidence="3">The sequence shown here is derived from an EMBL/GenBank/DDBJ whole genome shotgun (WGS) entry which is preliminary data.</text>
</comment>
<proteinExistence type="inferred from homology"/>
<dbReference type="SUPFAM" id="SSF69786">
    <property type="entry name" value="YggU-like"/>
    <property type="match status" value="1"/>
</dbReference>
<dbReference type="OrthoDB" id="5244571at2"/>
<accession>A0A4V3Z820</accession>
<dbReference type="RefSeq" id="WP_136446365.1">
    <property type="nucleotide sequence ID" value="NZ_CADCWT010000241.1"/>
</dbReference>
<dbReference type="InterPro" id="IPR003746">
    <property type="entry name" value="DUF167"/>
</dbReference>
<dbReference type="Gene3D" id="3.30.1200.10">
    <property type="entry name" value="YggU-like"/>
    <property type="match status" value="1"/>
</dbReference>
<evidence type="ECO:0000256" key="1">
    <source>
        <dbReference type="ARBA" id="ARBA00010364"/>
    </source>
</evidence>
<dbReference type="SMART" id="SM01152">
    <property type="entry name" value="DUF167"/>
    <property type="match status" value="1"/>
</dbReference>
<evidence type="ECO:0000256" key="2">
    <source>
        <dbReference type="HAMAP-Rule" id="MF_00634"/>
    </source>
</evidence>
<evidence type="ECO:0000313" key="4">
    <source>
        <dbReference type="Proteomes" id="UP000305282"/>
    </source>
</evidence>
<evidence type="ECO:0000313" key="3">
    <source>
        <dbReference type="EMBL" id="THJ76329.1"/>
    </source>
</evidence>
<dbReference type="NCBIfam" id="TIGR00251">
    <property type="entry name" value="DUF167 family protein"/>
    <property type="match status" value="1"/>
</dbReference>
<dbReference type="EMBL" id="SSXH01000003">
    <property type="protein sequence ID" value="THJ76329.1"/>
    <property type="molecule type" value="Genomic_DNA"/>
</dbReference>
<dbReference type="Proteomes" id="UP000305282">
    <property type="component" value="Unassembled WGS sequence"/>
</dbReference>
<comment type="similarity">
    <text evidence="1 2">Belongs to the UPF0235 family.</text>
</comment>
<dbReference type="Pfam" id="PF02594">
    <property type="entry name" value="DUF167"/>
    <property type="match status" value="1"/>
</dbReference>
<organism evidence="3 4">
    <name type="scientific">Candidatus Frankia alpina</name>
    <dbReference type="NCBI Taxonomy" id="2699483"/>
    <lineage>
        <taxon>Bacteria</taxon>
        <taxon>Bacillati</taxon>
        <taxon>Actinomycetota</taxon>
        <taxon>Actinomycetes</taxon>
        <taxon>Frankiales</taxon>
        <taxon>Frankiaceae</taxon>
        <taxon>Frankia</taxon>
    </lineage>
</organism>
<dbReference type="HAMAP" id="MF_00634">
    <property type="entry name" value="UPF0235"/>
    <property type="match status" value="1"/>
</dbReference>
<keyword evidence="4" id="KW-1185">Reference proteome</keyword>
<name>A0A4V3Z820_9ACTN</name>
<dbReference type="AlphaFoldDB" id="A0A4V3Z820"/>
<protein>
    <recommendedName>
        <fullName evidence="2">UPF0235 protein E7Y31_00355</fullName>
    </recommendedName>
</protein>
<dbReference type="InterPro" id="IPR036591">
    <property type="entry name" value="YggU-like_sf"/>
</dbReference>
<gene>
    <name evidence="3" type="ORF">E7Y31_00355</name>
</gene>
<sequence>MRVTIRVQPGAGRAAVGGRWTDPRAGAMLTVRVTERAIDGRATEAALRALAGALGLRRTQVLLVRGATSRVKTVEITTPPVDEPALRTRLDHLLAAGDPDGTTSTTTG</sequence>